<feature type="region of interest" description="Disordered" evidence="1">
    <location>
        <begin position="1"/>
        <end position="32"/>
    </location>
</feature>
<evidence type="ECO:0000256" key="2">
    <source>
        <dbReference type="SAM" id="Phobius"/>
    </source>
</evidence>
<feature type="transmembrane region" description="Helical" evidence="2">
    <location>
        <begin position="42"/>
        <end position="64"/>
    </location>
</feature>
<organism evidence="3 4">
    <name type="scientific">Streptomyces rapamycinicus (strain ATCC 29253 / DSM 41530 / NRRL 5491 / AYB-994)</name>
    <name type="common">Streptomyces hygroscopicus (strain ATCC 29253)</name>
    <dbReference type="NCBI Taxonomy" id="1343740"/>
    <lineage>
        <taxon>Bacteria</taxon>
        <taxon>Bacillati</taxon>
        <taxon>Actinomycetota</taxon>
        <taxon>Actinomycetes</taxon>
        <taxon>Kitasatosporales</taxon>
        <taxon>Streptomycetaceae</taxon>
        <taxon>Streptomyces</taxon>
        <taxon>Streptomyces violaceusniger group</taxon>
    </lineage>
</organism>
<feature type="compositionally biased region" description="Basic and acidic residues" evidence="1">
    <location>
        <begin position="18"/>
        <end position="31"/>
    </location>
</feature>
<dbReference type="Proteomes" id="UP000281594">
    <property type="component" value="Unassembled WGS sequence"/>
</dbReference>
<dbReference type="STRING" id="1343740.M271_34480"/>
<evidence type="ECO:0008006" key="5">
    <source>
        <dbReference type="Google" id="ProtNLM"/>
    </source>
</evidence>
<sequence>MSTRTYLPPQAPFPEGSDSGRRRPGASEEPSRLVGGRWRRRVSYLPLGALLVLGCSAGGVVVALNLGHRQAVLALAHPVTVGQTLMERDLREVNLARGSGLAAIPSGATDRIVGRPAAYTMPKGTLLTESVLGEPQVPPRGKAVVAVGVKEGRFPAGLERGSRVAVVQVPEPAGDSTEAPLPKPSSPVWYATVVAAWGKERGETAVVSLQLGEDEAREVAASPTDSISVLLVREEAL</sequence>
<name>A0A3L8RFK5_STRRN</name>
<evidence type="ECO:0000313" key="3">
    <source>
        <dbReference type="EMBL" id="RLV78539.1"/>
    </source>
</evidence>
<dbReference type="EMBL" id="QYCY01000001">
    <property type="protein sequence ID" value="RLV78539.1"/>
    <property type="molecule type" value="Genomic_DNA"/>
</dbReference>
<gene>
    <name evidence="3" type="ORF">D3C57_109180</name>
</gene>
<dbReference type="AlphaFoldDB" id="A0A3L8RFK5"/>
<evidence type="ECO:0000256" key="1">
    <source>
        <dbReference type="SAM" id="MobiDB-lite"/>
    </source>
</evidence>
<reference evidence="3 4" key="1">
    <citation type="journal article" date="2018" name="J. Biol. Chem.">
        <title>Discovery of the actinoplanic acid pathway in Streptomyces rapamycinicus reveals a genetically conserved synergism with rapamycin.</title>
        <authorList>
            <person name="Mrak P."/>
            <person name="Krastel P."/>
            <person name="Pivk Lukancic P."/>
            <person name="Tao J."/>
            <person name="Pistorius D."/>
            <person name="Moore C.M."/>
        </authorList>
    </citation>
    <scope>NUCLEOTIDE SEQUENCE [LARGE SCALE GENOMIC DNA]</scope>
    <source>
        <strain evidence="3 4">NRRL 5491</strain>
    </source>
</reference>
<accession>A0A3L8RFK5</accession>
<comment type="caution">
    <text evidence="3">The sequence shown here is derived from an EMBL/GenBank/DDBJ whole genome shotgun (WGS) entry which is preliminary data.</text>
</comment>
<keyword evidence="2" id="KW-0472">Membrane</keyword>
<evidence type="ECO:0000313" key="4">
    <source>
        <dbReference type="Proteomes" id="UP000281594"/>
    </source>
</evidence>
<proteinExistence type="predicted"/>
<protein>
    <recommendedName>
        <fullName evidence="5">SAF domain-containing protein</fullName>
    </recommendedName>
</protein>
<keyword evidence="2" id="KW-0812">Transmembrane</keyword>
<keyword evidence="2" id="KW-1133">Transmembrane helix</keyword>